<protein>
    <submittedName>
        <fullName evidence="1">Uncharacterized protein</fullName>
    </submittedName>
</protein>
<reference evidence="1 2" key="1">
    <citation type="submission" date="2017-10" db="EMBL/GenBank/DDBJ databases">
        <title>Bacillus sp. nov., a halophilic bacterium isolated from a Keqin Lake.</title>
        <authorList>
            <person name="Wang H."/>
        </authorList>
    </citation>
    <scope>NUCLEOTIDE SEQUENCE [LARGE SCALE GENOMIC DNA]</scope>
    <source>
        <strain evidence="1 2">KCTC 13187</strain>
    </source>
</reference>
<dbReference type="RefSeq" id="WP_110934862.1">
    <property type="nucleotide sequence ID" value="NZ_KZ614146.1"/>
</dbReference>
<sequence>MVRIHPILASAIGSILLLISCSDQNDIQTDTIYENEPVEAIFGEQQISLTSEDYKALTIEALHVLRVQKPLLHEELQRKWFIRYYIQNHEYNESYSNEEIFQRAQERAEYENAWKEYAFEEYSISVNEDAVASQASYNLEVYQQNIPPSIIGMSEGLDLSIDEFMKGFDRDYVTRTVIWKELMPTLFEKHLAKSSERLDGVYLSQKYDQEVLEYLDQRES</sequence>
<evidence type="ECO:0000313" key="2">
    <source>
        <dbReference type="Proteomes" id="UP000281498"/>
    </source>
</evidence>
<comment type="caution">
    <text evidence="1">The sequence shown here is derived from an EMBL/GenBank/DDBJ whole genome shotgun (WGS) entry which is preliminary data.</text>
</comment>
<gene>
    <name evidence="1" type="ORF">CR203_12825</name>
</gene>
<name>A0A3A9K5P9_9BACI</name>
<dbReference type="PROSITE" id="PS51257">
    <property type="entry name" value="PROKAR_LIPOPROTEIN"/>
    <property type="match status" value="1"/>
</dbReference>
<proteinExistence type="predicted"/>
<organism evidence="1 2">
    <name type="scientific">Salipaludibacillus neizhouensis</name>
    <dbReference type="NCBI Taxonomy" id="885475"/>
    <lineage>
        <taxon>Bacteria</taxon>
        <taxon>Bacillati</taxon>
        <taxon>Bacillota</taxon>
        <taxon>Bacilli</taxon>
        <taxon>Bacillales</taxon>
        <taxon>Bacillaceae</taxon>
    </lineage>
</organism>
<dbReference type="EMBL" id="PDOE01000005">
    <property type="protein sequence ID" value="RKL66718.1"/>
    <property type="molecule type" value="Genomic_DNA"/>
</dbReference>
<dbReference type="AlphaFoldDB" id="A0A3A9K5P9"/>
<dbReference type="OrthoDB" id="2436339at2"/>
<evidence type="ECO:0000313" key="1">
    <source>
        <dbReference type="EMBL" id="RKL66718.1"/>
    </source>
</evidence>
<keyword evidence="2" id="KW-1185">Reference proteome</keyword>
<accession>A0A3A9K5P9</accession>
<dbReference type="Proteomes" id="UP000281498">
    <property type="component" value="Unassembled WGS sequence"/>
</dbReference>